<gene>
    <name evidence="2" type="ORF">H9726_04110</name>
</gene>
<evidence type="ECO:0000256" key="1">
    <source>
        <dbReference type="SAM" id="Phobius"/>
    </source>
</evidence>
<reference evidence="2" key="2">
    <citation type="submission" date="2021-04" db="EMBL/GenBank/DDBJ databases">
        <authorList>
            <person name="Gilroy R."/>
        </authorList>
    </citation>
    <scope>NUCLEOTIDE SEQUENCE</scope>
    <source>
        <strain evidence="2">CHK192-19661</strain>
    </source>
</reference>
<dbReference type="Proteomes" id="UP000824025">
    <property type="component" value="Unassembled WGS sequence"/>
</dbReference>
<sequence length="147" mass="15663">MTERAAVLKVSGRIAVVQIEKKPECDACKVCAFRNGKSRVKVKALNTAGARAGDAVLVRAEKDNRLLASFLAYVPPVLFAAAGVLIGIFAVKSELWSALLCIAGIAAGFAAVWLLDKFVSKSKGFGMEVVEILQDDKEEETQHGTGI</sequence>
<dbReference type="PANTHER" id="PTHR35867">
    <property type="entry name" value="PROTEIN RSEC"/>
    <property type="match status" value="1"/>
</dbReference>
<dbReference type="AlphaFoldDB" id="A0A9D2IHP2"/>
<protein>
    <submittedName>
        <fullName evidence="2">SoxR reducing system RseC family protein</fullName>
    </submittedName>
</protein>
<keyword evidence="1" id="KW-0472">Membrane</keyword>
<keyword evidence="1" id="KW-1133">Transmembrane helix</keyword>
<organism evidence="2 3">
    <name type="scientific">Candidatus Borkfalkia avicola</name>
    <dbReference type="NCBI Taxonomy" id="2838503"/>
    <lineage>
        <taxon>Bacteria</taxon>
        <taxon>Bacillati</taxon>
        <taxon>Bacillota</taxon>
        <taxon>Clostridia</taxon>
        <taxon>Christensenellales</taxon>
        <taxon>Christensenellaceae</taxon>
        <taxon>Candidatus Borkfalkia</taxon>
    </lineage>
</organism>
<name>A0A9D2IHP2_9FIRM</name>
<feature type="transmembrane region" description="Helical" evidence="1">
    <location>
        <begin position="66"/>
        <end position="89"/>
    </location>
</feature>
<feature type="transmembrane region" description="Helical" evidence="1">
    <location>
        <begin position="95"/>
        <end position="115"/>
    </location>
</feature>
<comment type="caution">
    <text evidence="2">The sequence shown here is derived from an EMBL/GenBank/DDBJ whole genome shotgun (WGS) entry which is preliminary data.</text>
</comment>
<dbReference type="Pfam" id="PF04246">
    <property type="entry name" value="RseC_MucC"/>
    <property type="match status" value="1"/>
</dbReference>
<accession>A0A9D2IHP2</accession>
<keyword evidence="1" id="KW-0812">Transmembrane</keyword>
<dbReference type="EMBL" id="DXCF01000021">
    <property type="protein sequence ID" value="HIZ09654.1"/>
    <property type="molecule type" value="Genomic_DNA"/>
</dbReference>
<proteinExistence type="predicted"/>
<dbReference type="InterPro" id="IPR007359">
    <property type="entry name" value="SigmaE_reg_RseC_MucC"/>
</dbReference>
<reference evidence="2" key="1">
    <citation type="journal article" date="2021" name="PeerJ">
        <title>Extensive microbial diversity within the chicken gut microbiome revealed by metagenomics and culture.</title>
        <authorList>
            <person name="Gilroy R."/>
            <person name="Ravi A."/>
            <person name="Getino M."/>
            <person name="Pursley I."/>
            <person name="Horton D.L."/>
            <person name="Alikhan N.F."/>
            <person name="Baker D."/>
            <person name="Gharbi K."/>
            <person name="Hall N."/>
            <person name="Watson M."/>
            <person name="Adriaenssens E.M."/>
            <person name="Foster-Nyarko E."/>
            <person name="Jarju S."/>
            <person name="Secka A."/>
            <person name="Antonio M."/>
            <person name="Oren A."/>
            <person name="Chaudhuri R.R."/>
            <person name="La Ragione R."/>
            <person name="Hildebrand F."/>
            <person name="Pallen M.J."/>
        </authorList>
    </citation>
    <scope>NUCLEOTIDE SEQUENCE</scope>
    <source>
        <strain evidence="2">CHK192-19661</strain>
    </source>
</reference>
<evidence type="ECO:0000313" key="3">
    <source>
        <dbReference type="Proteomes" id="UP000824025"/>
    </source>
</evidence>
<evidence type="ECO:0000313" key="2">
    <source>
        <dbReference type="EMBL" id="HIZ09654.1"/>
    </source>
</evidence>
<dbReference type="PANTHER" id="PTHR35867:SF1">
    <property type="entry name" value="PROTEIN RSEC"/>
    <property type="match status" value="1"/>
</dbReference>